<name>A0A0B5AQF8_9BACL</name>
<dbReference type="STRING" id="1508404.JMA_15650"/>
<dbReference type="KEGG" id="jeo:JMA_15650"/>
<sequence>MLATMERIQLLDASDELSEIILQSETLENYYEKYRTLKSSTTSMDKIYKFNALKELYEEVQRFGRYHPDYASVMKEIRETKRDMDMDPNVAQFRVAENELQQLLDEVSALIGHAVSENVKIPTGNPFFDSQSGCSGGCGSGGGCSCSA</sequence>
<dbReference type="HOGENOM" id="CLU_114090_0_0_9"/>
<dbReference type="InterPro" id="IPR010368">
    <property type="entry name" value="Com_YlbF"/>
</dbReference>
<evidence type="ECO:0000313" key="2">
    <source>
        <dbReference type="Proteomes" id="UP000031449"/>
    </source>
</evidence>
<protein>
    <submittedName>
        <fullName evidence="1">Regulator</fullName>
    </submittedName>
</protein>
<organism evidence="1 2">
    <name type="scientific">Jeotgalibacillus malaysiensis</name>
    <dbReference type="NCBI Taxonomy" id="1508404"/>
    <lineage>
        <taxon>Bacteria</taxon>
        <taxon>Bacillati</taxon>
        <taxon>Bacillota</taxon>
        <taxon>Bacilli</taxon>
        <taxon>Bacillales</taxon>
        <taxon>Caryophanaceae</taxon>
        <taxon>Jeotgalibacillus</taxon>
    </lineage>
</organism>
<accession>A0A0B5AQF8</accession>
<dbReference type="PANTHER" id="PTHR38448:SF2">
    <property type="entry name" value="REGULATORY PROTEIN YLBF"/>
    <property type="match status" value="1"/>
</dbReference>
<dbReference type="InterPro" id="IPR023378">
    <property type="entry name" value="YheA/YmcA-like_dom_sf"/>
</dbReference>
<keyword evidence="2" id="KW-1185">Reference proteome</keyword>
<dbReference type="EMBL" id="CP009416">
    <property type="protein sequence ID" value="AJD90882.1"/>
    <property type="molecule type" value="Genomic_DNA"/>
</dbReference>
<dbReference type="AlphaFoldDB" id="A0A0B5AQF8"/>
<dbReference type="BioCyc" id="JESP1508404:G14D9-10820-MONOMER"/>
<dbReference type="InterPro" id="IPR052767">
    <property type="entry name" value="Bact_com_dev_regulator"/>
</dbReference>
<dbReference type="OrthoDB" id="2157513at2"/>
<evidence type="ECO:0000313" key="1">
    <source>
        <dbReference type="EMBL" id="AJD90882.1"/>
    </source>
</evidence>
<reference evidence="1 2" key="1">
    <citation type="submission" date="2014-08" db="EMBL/GenBank/DDBJ databases">
        <title>Complete genome of a marine bacteria Jeotgalibacillus malaysiensis.</title>
        <authorList>
            <person name="Yaakop A.S."/>
            <person name="Chan K.-G."/>
            <person name="Goh K.M."/>
        </authorList>
    </citation>
    <scope>NUCLEOTIDE SEQUENCE [LARGE SCALE GENOMIC DNA]</scope>
    <source>
        <strain evidence="1 2">D5</strain>
    </source>
</reference>
<dbReference type="SUPFAM" id="SSF158622">
    <property type="entry name" value="YheA/YmcA-like"/>
    <property type="match status" value="1"/>
</dbReference>
<proteinExistence type="predicted"/>
<dbReference type="Proteomes" id="UP000031449">
    <property type="component" value="Chromosome"/>
</dbReference>
<dbReference type="Pfam" id="PF06133">
    <property type="entry name" value="Com_YlbF"/>
    <property type="match status" value="1"/>
</dbReference>
<gene>
    <name evidence="1" type="ORF">JMA_15650</name>
</gene>
<dbReference type="Gene3D" id="1.20.1500.10">
    <property type="entry name" value="YheA/YmcA-like"/>
    <property type="match status" value="1"/>
</dbReference>
<dbReference type="PANTHER" id="PTHR38448">
    <property type="entry name" value="REGULATORY PROTEIN YLBF-RELATED"/>
    <property type="match status" value="1"/>
</dbReference>